<evidence type="ECO:0000256" key="3">
    <source>
        <dbReference type="ARBA" id="ARBA00022598"/>
    </source>
</evidence>
<dbReference type="InterPro" id="IPR000873">
    <property type="entry name" value="AMP-dep_synth/lig_dom"/>
</dbReference>
<organism evidence="7 8">
    <name type="scientific">Rhynchophorus ferrugineus</name>
    <name type="common">Red palm weevil</name>
    <name type="synonym">Curculio ferrugineus</name>
    <dbReference type="NCBI Taxonomy" id="354439"/>
    <lineage>
        <taxon>Eukaryota</taxon>
        <taxon>Metazoa</taxon>
        <taxon>Ecdysozoa</taxon>
        <taxon>Arthropoda</taxon>
        <taxon>Hexapoda</taxon>
        <taxon>Insecta</taxon>
        <taxon>Pterygota</taxon>
        <taxon>Neoptera</taxon>
        <taxon>Endopterygota</taxon>
        <taxon>Coleoptera</taxon>
        <taxon>Polyphaga</taxon>
        <taxon>Cucujiformia</taxon>
        <taxon>Curculionidae</taxon>
        <taxon>Dryophthorinae</taxon>
        <taxon>Rhynchophorus</taxon>
    </lineage>
</organism>
<keyword evidence="3" id="KW-0436">Ligase</keyword>
<comment type="caution">
    <text evidence="7">The sequence shown here is derived from an EMBL/GenBank/DDBJ whole genome shotgun (WGS) entry which is preliminary data.</text>
</comment>
<keyword evidence="8" id="KW-1185">Reference proteome</keyword>
<dbReference type="Gene3D" id="2.30.38.10">
    <property type="entry name" value="Luciferase, Domain 3"/>
    <property type="match status" value="1"/>
</dbReference>
<protein>
    <recommendedName>
        <fullName evidence="9">Luciferin 4-monooxygenase</fullName>
    </recommendedName>
</protein>
<dbReference type="Pfam" id="PF00501">
    <property type="entry name" value="AMP-binding"/>
    <property type="match status" value="1"/>
</dbReference>
<dbReference type="InterPro" id="IPR045851">
    <property type="entry name" value="AMP-bd_C_sf"/>
</dbReference>
<evidence type="ECO:0000259" key="6">
    <source>
        <dbReference type="Pfam" id="PF13193"/>
    </source>
</evidence>
<dbReference type="InterPro" id="IPR020845">
    <property type="entry name" value="AMP-binding_CS"/>
</dbReference>
<gene>
    <name evidence="7" type="ORF">GWI33_018612</name>
</gene>
<evidence type="ECO:0008006" key="9">
    <source>
        <dbReference type="Google" id="ProtNLM"/>
    </source>
</evidence>
<keyword evidence="4" id="KW-0576">Peroxisome</keyword>
<dbReference type="CDD" id="cd05911">
    <property type="entry name" value="Firefly_Luc_like"/>
    <property type="match status" value="1"/>
</dbReference>
<comment type="similarity">
    <text evidence="2">Belongs to the ATP-dependent AMP-binding enzyme family.</text>
</comment>
<feature type="domain" description="AMP-binding enzyme C-terminal" evidence="6">
    <location>
        <begin position="449"/>
        <end position="525"/>
    </location>
</feature>
<evidence type="ECO:0000256" key="4">
    <source>
        <dbReference type="ARBA" id="ARBA00023140"/>
    </source>
</evidence>
<evidence type="ECO:0000313" key="8">
    <source>
        <dbReference type="Proteomes" id="UP000625711"/>
    </source>
</evidence>
<dbReference type="GO" id="GO:0016405">
    <property type="term" value="F:CoA-ligase activity"/>
    <property type="evidence" value="ECO:0007669"/>
    <property type="project" value="TreeGrafter"/>
</dbReference>
<dbReference type="GO" id="GO:0005777">
    <property type="term" value="C:peroxisome"/>
    <property type="evidence" value="ECO:0007669"/>
    <property type="project" value="UniProtKB-SubCell"/>
</dbReference>
<dbReference type="Gene3D" id="3.30.300.30">
    <property type="match status" value="1"/>
</dbReference>
<proteinExistence type="inferred from homology"/>
<comment type="subcellular location">
    <subcellularLocation>
        <location evidence="1">Peroxisome</location>
    </subcellularLocation>
</comment>
<sequence>MDDHKYIIHGRPIDRLLDISLGELLLMILKVYEDNVILVDALTNEEVTGKMLLARGICLAKWLKSQNINLGDSVSIISENRIEFAVVPIAAFLLGVTVAPLNPDYTIVELKHVLSLSKPKVVFCSEKTIEKMTSVCADNLFIRNLILFGDKNYSHEKIIYFNDIIKDVTEIDEQFKAVPIDTKNTVATILCSSGTTGLPKGVMCTHDNMTTYVDISRMIMTHIVENDDPSDAIIGLTPFFHSFGFMLMFLNIIRGKKMVVIGRFKLNVFLDTIVKYKIRRLIVPPPVLLIMLKNPLTNQYDLSCIKEIRCGAAALGKEMEKELKDRFKVENVSQAYGMTETTLGVLTTEAKNKAKIGSVGTLVPGMMVKVVDEEGEPLGPYKEGELCFKGPLIMKGYIDNPKATAETIDKYGWLHTGDIAYYDKEENFFIVDRIKELIKYKAFQVAPAELEALLMTHPSIKDCAVVGLPDDEAGELPLAFVVTKPGRTLTEQEVKKYVADALSHQKHLRGGVIFTDEILRNPTGKILRRILKQKAIRLVKLKSKL</sequence>
<dbReference type="PANTHER" id="PTHR24096">
    <property type="entry name" value="LONG-CHAIN-FATTY-ACID--COA LIGASE"/>
    <property type="match status" value="1"/>
</dbReference>
<dbReference type="PROSITE" id="PS00455">
    <property type="entry name" value="AMP_BINDING"/>
    <property type="match status" value="1"/>
</dbReference>
<dbReference type="Proteomes" id="UP000625711">
    <property type="component" value="Unassembled WGS sequence"/>
</dbReference>
<feature type="domain" description="AMP-dependent synthetase/ligase" evidence="5">
    <location>
        <begin position="32"/>
        <end position="397"/>
    </location>
</feature>
<dbReference type="InterPro" id="IPR025110">
    <property type="entry name" value="AMP-bd_C"/>
</dbReference>
<evidence type="ECO:0000256" key="1">
    <source>
        <dbReference type="ARBA" id="ARBA00004275"/>
    </source>
</evidence>
<evidence type="ECO:0000259" key="5">
    <source>
        <dbReference type="Pfam" id="PF00501"/>
    </source>
</evidence>
<dbReference type="FunFam" id="3.30.300.30:FF:000007">
    <property type="entry name" value="4-coumarate--CoA ligase 2"/>
    <property type="match status" value="1"/>
</dbReference>
<dbReference type="PANTHER" id="PTHR24096:SF149">
    <property type="entry name" value="AMP-BINDING DOMAIN-CONTAINING PROTEIN-RELATED"/>
    <property type="match status" value="1"/>
</dbReference>
<dbReference type="AlphaFoldDB" id="A0A834HTF1"/>
<dbReference type="OrthoDB" id="10253869at2759"/>
<dbReference type="SUPFAM" id="SSF56801">
    <property type="entry name" value="Acetyl-CoA synthetase-like"/>
    <property type="match status" value="1"/>
</dbReference>
<accession>A0A834HTF1</accession>
<evidence type="ECO:0000313" key="7">
    <source>
        <dbReference type="EMBL" id="KAF7268250.1"/>
    </source>
</evidence>
<dbReference type="EMBL" id="JAACXV010014337">
    <property type="protein sequence ID" value="KAF7268250.1"/>
    <property type="molecule type" value="Genomic_DNA"/>
</dbReference>
<reference evidence="7" key="1">
    <citation type="submission" date="2020-08" db="EMBL/GenBank/DDBJ databases">
        <title>Genome sequencing and assembly of the red palm weevil Rhynchophorus ferrugineus.</title>
        <authorList>
            <person name="Dias G.B."/>
            <person name="Bergman C.M."/>
            <person name="Manee M."/>
        </authorList>
    </citation>
    <scope>NUCLEOTIDE SEQUENCE</scope>
    <source>
        <strain evidence="7">AA-2017</strain>
        <tissue evidence="7">Whole larva</tissue>
    </source>
</reference>
<dbReference type="Gene3D" id="3.40.50.980">
    <property type="match status" value="2"/>
</dbReference>
<name>A0A834HTF1_RHYFE</name>
<dbReference type="Pfam" id="PF13193">
    <property type="entry name" value="AMP-binding_C"/>
    <property type="match status" value="1"/>
</dbReference>
<evidence type="ECO:0000256" key="2">
    <source>
        <dbReference type="ARBA" id="ARBA00006432"/>
    </source>
</evidence>